<proteinExistence type="predicted"/>
<dbReference type="InterPro" id="IPR029044">
    <property type="entry name" value="Nucleotide-diphossugar_trans"/>
</dbReference>
<keyword evidence="2" id="KW-0328">Glycosyltransferase</keyword>
<feature type="domain" description="Glycosyltransferase 2-like" evidence="1">
    <location>
        <begin position="4"/>
        <end position="142"/>
    </location>
</feature>
<protein>
    <submittedName>
        <fullName evidence="2">Putative glycosyltransferase EpsE</fullName>
        <ecNumber evidence="2">2.4.-.-</ecNumber>
    </submittedName>
</protein>
<dbReference type="GO" id="GO:0016758">
    <property type="term" value="F:hexosyltransferase activity"/>
    <property type="evidence" value="ECO:0007669"/>
    <property type="project" value="UniProtKB-ARBA"/>
</dbReference>
<comment type="caution">
    <text evidence="2">The sequence shown here is derived from an EMBL/GenBank/DDBJ whole genome shotgun (WGS) entry which is preliminary data.</text>
</comment>
<dbReference type="Gene3D" id="3.90.550.10">
    <property type="entry name" value="Spore Coat Polysaccharide Biosynthesis Protein SpsA, Chain A"/>
    <property type="match status" value="1"/>
</dbReference>
<gene>
    <name evidence="2" type="ORF">EZS27_000734</name>
</gene>
<accession>A0A5J4T0Y2</accession>
<dbReference type="PANTHER" id="PTHR22916:SF3">
    <property type="entry name" value="UDP-GLCNAC:BETAGAL BETA-1,3-N-ACETYLGLUCOSAMINYLTRANSFERASE-LIKE PROTEIN 1"/>
    <property type="match status" value="1"/>
</dbReference>
<sequence>MKFSIGLPVYKARFLRECIDSILAQTYNDFELIIVNDASPENIDEIINQYSDNRIFYFLNTENIGAENVVLNWNKCLEFATGDYFVCMGDDDLLHPNYLQSFFDLINKFPDVNVFHCRTLIIDEKSEIISVTPLSPERESLYNYLVTFIKRERQQFLGDFVYYRKELLKVGGFYPLPLGWASDYLTSFILSKEKGIAYTSNPVFFYRINRYNITSTSPIELKRLAVMELIRWMNKLKDNNTVLFSEYEKYEYTILANCMDGFNTNERSAFITQYIGSGIKIINIFKLIRLREKFDVKLIDIFSACACVWFAKLPYLLKIFMKN</sequence>
<dbReference type="EC" id="2.4.-.-" evidence="2"/>
<reference evidence="2" key="1">
    <citation type="submission" date="2019-03" db="EMBL/GenBank/DDBJ databases">
        <title>Single cell metagenomics reveals metabolic interactions within the superorganism composed of flagellate Streblomastix strix and complex community of Bacteroidetes bacteria on its surface.</title>
        <authorList>
            <person name="Treitli S.C."/>
            <person name="Kolisko M."/>
            <person name="Husnik F."/>
            <person name="Keeling P."/>
            <person name="Hampl V."/>
        </authorList>
    </citation>
    <scope>NUCLEOTIDE SEQUENCE</scope>
    <source>
        <strain evidence="2">STM</strain>
    </source>
</reference>
<evidence type="ECO:0000259" key="1">
    <source>
        <dbReference type="Pfam" id="PF00535"/>
    </source>
</evidence>
<keyword evidence="2" id="KW-0808">Transferase</keyword>
<dbReference type="Pfam" id="PF00535">
    <property type="entry name" value="Glycos_transf_2"/>
    <property type="match status" value="1"/>
</dbReference>
<dbReference type="SUPFAM" id="SSF53448">
    <property type="entry name" value="Nucleotide-diphospho-sugar transferases"/>
    <property type="match status" value="1"/>
</dbReference>
<dbReference type="AlphaFoldDB" id="A0A5J4T0Y2"/>
<evidence type="ECO:0000313" key="2">
    <source>
        <dbReference type="EMBL" id="KAA6351937.1"/>
    </source>
</evidence>
<dbReference type="EMBL" id="SNRY01000007">
    <property type="protein sequence ID" value="KAA6351937.1"/>
    <property type="molecule type" value="Genomic_DNA"/>
</dbReference>
<dbReference type="InterPro" id="IPR001173">
    <property type="entry name" value="Glyco_trans_2-like"/>
</dbReference>
<organism evidence="2">
    <name type="scientific">termite gut metagenome</name>
    <dbReference type="NCBI Taxonomy" id="433724"/>
    <lineage>
        <taxon>unclassified sequences</taxon>
        <taxon>metagenomes</taxon>
        <taxon>organismal metagenomes</taxon>
    </lineage>
</organism>
<name>A0A5J4T0Y2_9ZZZZ</name>
<dbReference type="PANTHER" id="PTHR22916">
    <property type="entry name" value="GLYCOSYLTRANSFERASE"/>
    <property type="match status" value="1"/>
</dbReference>